<dbReference type="Proteomes" id="UP000502823">
    <property type="component" value="Unassembled WGS sequence"/>
</dbReference>
<evidence type="ECO:0000256" key="1">
    <source>
        <dbReference type="SAM" id="MobiDB-lite"/>
    </source>
</evidence>
<evidence type="ECO:0000259" key="2">
    <source>
        <dbReference type="SMART" id="SM01100"/>
    </source>
</evidence>
<dbReference type="SMART" id="SM01100">
    <property type="entry name" value="CRAL_TRIO_N"/>
    <property type="match status" value="1"/>
</dbReference>
<dbReference type="InterPro" id="IPR011074">
    <property type="entry name" value="CRAL/TRIO_N_dom"/>
</dbReference>
<protein>
    <recommendedName>
        <fullName evidence="2">CRAL/TRIO N-terminal domain-containing protein</fullName>
    </recommendedName>
</protein>
<feature type="compositionally biased region" description="Acidic residues" evidence="1">
    <location>
        <begin position="1"/>
        <end position="13"/>
    </location>
</feature>
<comment type="caution">
    <text evidence="3">The sequence shown here is derived from an EMBL/GenBank/DDBJ whole genome shotgun (WGS) entry which is preliminary data.</text>
</comment>
<evidence type="ECO:0000313" key="3">
    <source>
        <dbReference type="EMBL" id="GFG37234.1"/>
    </source>
</evidence>
<sequence>MFFGGYDEDDDIQETSSQTDELESFKDVVAELDLGEPPDNVKEFARQHIGEQPDTRSSVLQEFRDMIYERGEVVPHRMDDAFLIRFLRARRFLVEKAHKLMANYYSFKENNPEIHKSLNPLNMRHIGDDNVLSVLPYREQTGRRIMIYKIG</sequence>
<dbReference type="GO" id="GO:1902936">
    <property type="term" value="F:phosphatidylinositol bisphosphate binding"/>
    <property type="evidence" value="ECO:0007669"/>
    <property type="project" value="TreeGrafter"/>
</dbReference>
<gene>
    <name evidence="3" type="ORF">Cfor_03612</name>
</gene>
<organism evidence="3 4">
    <name type="scientific">Coptotermes formosanus</name>
    <name type="common">Formosan subterranean termite</name>
    <dbReference type="NCBI Taxonomy" id="36987"/>
    <lineage>
        <taxon>Eukaryota</taxon>
        <taxon>Metazoa</taxon>
        <taxon>Ecdysozoa</taxon>
        <taxon>Arthropoda</taxon>
        <taxon>Hexapoda</taxon>
        <taxon>Insecta</taxon>
        <taxon>Pterygota</taxon>
        <taxon>Neoptera</taxon>
        <taxon>Polyneoptera</taxon>
        <taxon>Dictyoptera</taxon>
        <taxon>Blattodea</taxon>
        <taxon>Blattoidea</taxon>
        <taxon>Termitoidae</taxon>
        <taxon>Rhinotermitidae</taxon>
        <taxon>Coptotermes</taxon>
    </lineage>
</organism>
<feature type="domain" description="CRAL/TRIO N-terminal" evidence="2">
    <location>
        <begin position="79"/>
        <end position="104"/>
    </location>
</feature>
<dbReference type="AlphaFoldDB" id="A0A6L2PYD9"/>
<dbReference type="InParanoid" id="A0A6L2PYD9"/>
<dbReference type="SUPFAM" id="SSF46938">
    <property type="entry name" value="CRAL/TRIO N-terminal domain"/>
    <property type="match status" value="1"/>
</dbReference>
<feature type="non-terminal residue" evidence="3">
    <location>
        <position position="151"/>
    </location>
</feature>
<accession>A0A6L2PYD9</accession>
<keyword evidence="4" id="KW-1185">Reference proteome</keyword>
<feature type="region of interest" description="Disordered" evidence="1">
    <location>
        <begin position="1"/>
        <end position="21"/>
    </location>
</feature>
<dbReference type="Gene3D" id="1.10.8.20">
    <property type="entry name" value="N-terminal domain of phosphatidylinositol transfer protein sec14p"/>
    <property type="match status" value="1"/>
</dbReference>
<name>A0A6L2PYD9_COPFO</name>
<dbReference type="PRINTS" id="PR00180">
    <property type="entry name" value="CRETINALDHBP"/>
</dbReference>
<dbReference type="GO" id="GO:0016020">
    <property type="term" value="C:membrane"/>
    <property type="evidence" value="ECO:0007669"/>
    <property type="project" value="TreeGrafter"/>
</dbReference>
<dbReference type="EMBL" id="BLKM01009532">
    <property type="protein sequence ID" value="GFG37234.1"/>
    <property type="molecule type" value="Genomic_DNA"/>
</dbReference>
<reference evidence="4" key="1">
    <citation type="submission" date="2020-01" db="EMBL/GenBank/DDBJ databases">
        <title>Draft genome sequence of the Termite Coptotermes fromosanus.</title>
        <authorList>
            <person name="Itakura S."/>
            <person name="Yosikawa Y."/>
            <person name="Umezawa K."/>
        </authorList>
    </citation>
    <scope>NUCLEOTIDE SEQUENCE [LARGE SCALE GENOMIC DNA]</scope>
</reference>
<dbReference type="PANTHER" id="PTHR10174">
    <property type="entry name" value="ALPHA-TOCOPHEROL TRANSFER PROTEIN-RELATED"/>
    <property type="match status" value="1"/>
</dbReference>
<proteinExistence type="predicted"/>
<dbReference type="Pfam" id="PF03765">
    <property type="entry name" value="CRAL_TRIO_N"/>
    <property type="match status" value="1"/>
</dbReference>
<feature type="non-terminal residue" evidence="3">
    <location>
        <position position="1"/>
    </location>
</feature>
<dbReference type="OrthoDB" id="440711at2759"/>
<dbReference type="PANTHER" id="PTHR10174:SF234">
    <property type="entry name" value="SD01558P"/>
    <property type="match status" value="1"/>
</dbReference>
<evidence type="ECO:0000313" key="4">
    <source>
        <dbReference type="Proteomes" id="UP000502823"/>
    </source>
</evidence>
<dbReference type="InterPro" id="IPR036273">
    <property type="entry name" value="CRAL/TRIO_N_dom_sf"/>
</dbReference>